<dbReference type="EMBL" id="JNBS01000417">
    <property type="protein sequence ID" value="OQS05771.1"/>
    <property type="molecule type" value="Genomic_DNA"/>
</dbReference>
<evidence type="ECO:0000256" key="5">
    <source>
        <dbReference type="ARBA" id="ARBA00023212"/>
    </source>
</evidence>
<dbReference type="OrthoDB" id="2119217at2759"/>
<dbReference type="PANTHER" id="PTHR13376:SF0">
    <property type="entry name" value="INTRAFLAGELLAR TRANSPORT PROTEIN 46 HOMOLOG"/>
    <property type="match status" value="1"/>
</dbReference>
<keyword evidence="4" id="KW-0969">Cilium</keyword>
<feature type="region of interest" description="Disordered" evidence="7">
    <location>
        <begin position="1"/>
        <end position="104"/>
    </location>
</feature>
<feature type="region of interest" description="Disordered" evidence="7">
    <location>
        <begin position="113"/>
        <end position="132"/>
    </location>
</feature>
<dbReference type="InterPro" id="IPR022088">
    <property type="entry name" value="Intraflagellar_transp_cmplxB"/>
</dbReference>
<dbReference type="GO" id="GO:0030992">
    <property type="term" value="C:intraciliary transport particle B"/>
    <property type="evidence" value="ECO:0007669"/>
    <property type="project" value="TreeGrafter"/>
</dbReference>
<dbReference type="GO" id="GO:0031514">
    <property type="term" value="C:motile cilium"/>
    <property type="evidence" value="ECO:0007669"/>
    <property type="project" value="TreeGrafter"/>
</dbReference>
<dbReference type="Pfam" id="PF12317">
    <property type="entry name" value="IFT46_B_C"/>
    <property type="match status" value="1"/>
</dbReference>
<proteinExistence type="inferred from homology"/>
<accession>A0A1W0A6G5</accession>
<reference evidence="8 9" key="1">
    <citation type="journal article" date="2014" name="Genome Biol. Evol.">
        <title>The secreted proteins of Achlya hypogyna and Thraustotheca clavata identify the ancestral oomycete secretome and reveal gene acquisitions by horizontal gene transfer.</title>
        <authorList>
            <person name="Misner I."/>
            <person name="Blouin N."/>
            <person name="Leonard G."/>
            <person name="Richards T.A."/>
            <person name="Lane C.E."/>
        </authorList>
    </citation>
    <scope>NUCLEOTIDE SEQUENCE [LARGE SCALE GENOMIC DNA]</scope>
    <source>
        <strain evidence="8 9">ATCC 34112</strain>
    </source>
</reference>
<keyword evidence="5" id="KW-0206">Cytoskeleton</keyword>
<evidence type="ECO:0000256" key="1">
    <source>
        <dbReference type="ARBA" id="ARBA00004120"/>
    </source>
</evidence>
<evidence type="ECO:0000256" key="3">
    <source>
        <dbReference type="ARBA" id="ARBA00022490"/>
    </source>
</evidence>
<keyword evidence="6" id="KW-0966">Cell projection</keyword>
<evidence type="ECO:0000256" key="6">
    <source>
        <dbReference type="ARBA" id="ARBA00023273"/>
    </source>
</evidence>
<dbReference type="PANTHER" id="PTHR13376">
    <property type="entry name" value="INTRAFLAGELLAR TRANSPORT PROTEIN 46 HOMOLOG"/>
    <property type="match status" value="1"/>
</dbReference>
<evidence type="ECO:0008006" key="10">
    <source>
        <dbReference type="Google" id="ProtNLM"/>
    </source>
</evidence>
<dbReference type="AlphaFoldDB" id="A0A1W0A6G5"/>
<dbReference type="GO" id="GO:0042073">
    <property type="term" value="P:intraciliary transport"/>
    <property type="evidence" value="ECO:0007669"/>
    <property type="project" value="InterPro"/>
</dbReference>
<comment type="similarity">
    <text evidence="2">Belongs to the IFT46 family.</text>
</comment>
<evidence type="ECO:0000313" key="9">
    <source>
        <dbReference type="Proteomes" id="UP000243217"/>
    </source>
</evidence>
<dbReference type="GO" id="GO:0005815">
    <property type="term" value="C:microtubule organizing center"/>
    <property type="evidence" value="ECO:0007669"/>
    <property type="project" value="TreeGrafter"/>
</dbReference>
<name>A0A1W0A6G5_9STRA</name>
<comment type="subcellular location">
    <subcellularLocation>
        <location evidence="1">Cytoplasm</location>
        <location evidence="1">Cytoskeleton</location>
        <location evidence="1">Cilium basal body</location>
    </subcellularLocation>
</comment>
<dbReference type="Proteomes" id="UP000243217">
    <property type="component" value="Unassembled WGS sequence"/>
</dbReference>
<feature type="compositionally biased region" description="Acidic residues" evidence="7">
    <location>
        <begin position="10"/>
        <end position="29"/>
    </location>
</feature>
<organism evidence="8 9">
    <name type="scientific">Thraustotheca clavata</name>
    <dbReference type="NCBI Taxonomy" id="74557"/>
    <lineage>
        <taxon>Eukaryota</taxon>
        <taxon>Sar</taxon>
        <taxon>Stramenopiles</taxon>
        <taxon>Oomycota</taxon>
        <taxon>Saprolegniomycetes</taxon>
        <taxon>Saprolegniales</taxon>
        <taxon>Achlyaceae</taxon>
        <taxon>Thraustotheca</taxon>
    </lineage>
</organism>
<protein>
    <recommendedName>
        <fullName evidence="10">Intraflagellar transport protein 46 homolog</fullName>
    </recommendedName>
</protein>
<dbReference type="GO" id="GO:0060271">
    <property type="term" value="P:cilium assembly"/>
    <property type="evidence" value="ECO:0007669"/>
    <property type="project" value="TreeGrafter"/>
</dbReference>
<evidence type="ECO:0000256" key="4">
    <source>
        <dbReference type="ARBA" id="ARBA00023069"/>
    </source>
</evidence>
<gene>
    <name evidence="8" type="ORF">THRCLA_02142</name>
</gene>
<sequence>MDEMDRTELDDQSMDEMYEMPEDLLEESVETLASPTKQASIDDEDDTFGRPIPRHSQAIAIESAIRTKQPEHYSNDSDDEPPEIPGSPMKPIIAPSYLKDGPKPDIFVVEHKDASESSSDEEYELDKQSTKDRAARIKTQRTAEYTPLTQESLPVLLNPQNSPPKPIAVDNKGFTEDIVEEDAQIEEHHEERTLPMEIQKMLEYVDLFKPEVLDIATFIEPFIPEYLPSIGFPYDATTPLRPDAFAKECDEDEQNLGISILAEPGATQSNPAELQLLLLSESKVASAQSRQALELPVHSIIDAHLCPQRIDAWIKSVGNIQQSQPLPHVMYTKPMPTLDQLLELWPVDLEPLIANLSQSSELKLSLSEYAMMVCVLLDIPVYAGHLKQSLHLLFTLYQECEAISNQIPYNGS</sequence>
<evidence type="ECO:0000256" key="7">
    <source>
        <dbReference type="SAM" id="MobiDB-lite"/>
    </source>
</evidence>
<evidence type="ECO:0000313" key="8">
    <source>
        <dbReference type="EMBL" id="OQS05771.1"/>
    </source>
</evidence>
<keyword evidence="9" id="KW-1185">Reference proteome</keyword>
<comment type="caution">
    <text evidence="8">The sequence shown here is derived from an EMBL/GenBank/DDBJ whole genome shotgun (WGS) entry which is preliminary data.</text>
</comment>
<keyword evidence="3" id="KW-0963">Cytoplasm</keyword>
<evidence type="ECO:0000256" key="2">
    <source>
        <dbReference type="ARBA" id="ARBA00007700"/>
    </source>
</evidence>